<organism evidence="2 3">
    <name type="scientific">Teladorsagia circumcincta</name>
    <name type="common">Brown stomach worm</name>
    <name type="synonym">Ostertagia circumcincta</name>
    <dbReference type="NCBI Taxonomy" id="45464"/>
    <lineage>
        <taxon>Eukaryota</taxon>
        <taxon>Metazoa</taxon>
        <taxon>Ecdysozoa</taxon>
        <taxon>Nematoda</taxon>
        <taxon>Chromadorea</taxon>
        <taxon>Rhabditida</taxon>
        <taxon>Rhabditina</taxon>
        <taxon>Rhabditomorpha</taxon>
        <taxon>Strongyloidea</taxon>
        <taxon>Trichostrongylidae</taxon>
        <taxon>Teladorsagia</taxon>
    </lineage>
</organism>
<name>A0A2G9UD58_TELCI</name>
<dbReference type="EMBL" id="KZ347220">
    <property type="protein sequence ID" value="PIO68175.1"/>
    <property type="molecule type" value="Genomic_DNA"/>
</dbReference>
<keyword evidence="3" id="KW-1185">Reference proteome</keyword>
<protein>
    <submittedName>
        <fullName evidence="2">Uncharacterized protein</fullName>
    </submittedName>
</protein>
<accession>A0A2G9UD58</accession>
<reference evidence="2 3" key="1">
    <citation type="submission" date="2015-09" db="EMBL/GenBank/DDBJ databases">
        <title>Draft genome of the parasitic nematode Teladorsagia circumcincta isolate WARC Sus (inbred).</title>
        <authorList>
            <person name="Mitreva M."/>
        </authorList>
    </citation>
    <scope>NUCLEOTIDE SEQUENCE [LARGE SCALE GENOMIC DNA]</scope>
    <source>
        <strain evidence="2 3">S</strain>
    </source>
</reference>
<dbReference type="AlphaFoldDB" id="A0A2G9UD58"/>
<dbReference type="OrthoDB" id="5801533at2759"/>
<evidence type="ECO:0000256" key="1">
    <source>
        <dbReference type="SAM" id="Coils"/>
    </source>
</evidence>
<proteinExistence type="predicted"/>
<feature type="coiled-coil region" evidence="1">
    <location>
        <begin position="74"/>
        <end position="101"/>
    </location>
</feature>
<evidence type="ECO:0000313" key="2">
    <source>
        <dbReference type="EMBL" id="PIO68175.1"/>
    </source>
</evidence>
<evidence type="ECO:0000313" key="3">
    <source>
        <dbReference type="Proteomes" id="UP000230423"/>
    </source>
</evidence>
<sequence>MRQTLFVLTAMAMDVVKQLRRLALLQAAGKQVDFTPSIDLARKLRNELNDRFLIVRSEKENESKHCVADLVHMVRILERDNRTLHENVKTWQKEYEALEKQHAGDPEIAERIASQLRNIHSVMGDFRRTCSQLKETSNTRRDGPTQ</sequence>
<gene>
    <name evidence="2" type="ORF">TELCIR_10050</name>
</gene>
<keyword evidence="1" id="KW-0175">Coiled coil</keyword>
<dbReference type="Proteomes" id="UP000230423">
    <property type="component" value="Unassembled WGS sequence"/>
</dbReference>